<dbReference type="EMBL" id="WHWC01000130">
    <property type="protein sequence ID" value="KAG8363004.1"/>
    <property type="molecule type" value="Genomic_DNA"/>
</dbReference>
<comment type="caution">
    <text evidence="2">The sequence shown here is derived from an EMBL/GenBank/DDBJ whole genome shotgun (WGS) entry which is preliminary data.</text>
</comment>
<reference evidence="2" key="1">
    <citation type="submission" date="2019-10" db="EMBL/GenBank/DDBJ databases">
        <authorList>
            <person name="Zhang R."/>
            <person name="Pan Y."/>
            <person name="Wang J."/>
            <person name="Ma R."/>
            <person name="Yu S."/>
        </authorList>
    </citation>
    <scope>NUCLEOTIDE SEQUENCE</scope>
    <source>
        <strain evidence="2">LA-IB0</strain>
        <tissue evidence="2">Leaf</tissue>
    </source>
</reference>
<feature type="region of interest" description="Disordered" evidence="1">
    <location>
        <begin position="222"/>
        <end position="256"/>
    </location>
</feature>
<dbReference type="Gene3D" id="3.40.50.720">
    <property type="entry name" value="NAD(P)-binding Rossmann-like Domain"/>
    <property type="match status" value="1"/>
</dbReference>
<protein>
    <submittedName>
        <fullName evidence="2">Uncharacterized protein</fullName>
    </submittedName>
</protein>
<dbReference type="PANTHER" id="PTHR44656:SF7">
    <property type="entry name" value="DEHYDROGENASE_REDUCTASE SDR FAMILY MEMBER 12"/>
    <property type="match status" value="1"/>
</dbReference>
<organism evidence="2 3">
    <name type="scientific">Buddleja alternifolia</name>
    <dbReference type="NCBI Taxonomy" id="168488"/>
    <lineage>
        <taxon>Eukaryota</taxon>
        <taxon>Viridiplantae</taxon>
        <taxon>Streptophyta</taxon>
        <taxon>Embryophyta</taxon>
        <taxon>Tracheophyta</taxon>
        <taxon>Spermatophyta</taxon>
        <taxon>Magnoliopsida</taxon>
        <taxon>eudicotyledons</taxon>
        <taxon>Gunneridae</taxon>
        <taxon>Pentapetalae</taxon>
        <taxon>asterids</taxon>
        <taxon>lamiids</taxon>
        <taxon>Lamiales</taxon>
        <taxon>Scrophulariaceae</taxon>
        <taxon>Buddlejeae</taxon>
        <taxon>Buddleja</taxon>
    </lineage>
</organism>
<gene>
    <name evidence="2" type="ORF">BUALT_BualtUnG0015200</name>
</gene>
<sequence length="256" mass="28411">MLEVCDISSIGDIKSFASRFSSKDVHVHVLVNNASVLENNRLITSEGYEMSFAVNVLGTYAMTQLMLPLLEKAAPDACVLTVANYKSVPPLFFNSAPPNSCSFFGLAPYPPESAQTSELGLLPPPPQVEMQTDTTAQTGEFQILGICAYNDELDVISIFKGTTLMDVFIVLARKWLEMNLGCIQLQYFAPPYKLYATSKEDEDILNMCPLHKRLKLPNVDMMAVPNSEPNERRGENSYTGRKRTQKMLSDGGIPER</sequence>
<evidence type="ECO:0000313" key="3">
    <source>
        <dbReference type="Proteomes" id="UP000826271"/>
    </source>
</evidence>
<dbReference type="AlphaFoldDB" id="A0AAV6W5M8"/>
<evidence type="ECO:0000256" key="1">
    <source>
        <dbReference type="SAM" id="MobiDB-lite"/>
    </source>
</evidence>
<proteinExistence type="predicted"/>
<dbReference type="Pfam" id="PF00106">
    <property type="entry name" value="adh_short"/>
    <property type="match status" value="1"/>
</dbReference>
<evidence type="ECO:0000313" key="2">
    <source>
        <dbReference type="EMBL" id="KAG8363004.1"/>
    </source>
</evidence>
<dbReference type="Proteomes" id="UP000826271">
    <property type="component" value="Unassembled WGS sequence"/>
</dbReference>
<name>A0AAV6W5M8_9LAMI</name>
<dbReference type="PANTHER" id="PTHR44656">
    <property type="entry name" value="DEHYDROGENASE/REDUCTASE SDR FAMILY MEMBER 12"/>
    <property type="match status" value="1"/>
</dbReference>
<keyword evidence="3" id="KW-1185">Reference proteome</keyword>
<dbReference type="InterPro" id="IPR036291">
    <property type="entry name" value="NAD(P)-bd_dom_sf"/>
</dbReference>
<accession>A0AAV6W5M8</accession>
<dbReference type="InterPro" id="IPR052992">
    <property type="entry name" value="SDR_member_12"/>
</dbReference>
<dbReference type="SUPFAM" id="SSF51735">
    <property type="entry name" value="NAD(P)-binding Rossmann-fold domains"/>
    <property type="match status" value="1"/>
</dbReference>
<dbReference type="InterPro" id="IPR002347">
    <property type="entry name" value="SDR_fam"/>
</dbReference>